<dbReference type="InterPro" id="IPR035969">
    <property type="entry name" value="Rab-GAP_TBC_sf"/>
</dbReference>
<comment type="caution">
    <text evidence="2">The sequence shown here is derived from an EMBL/GenBank/DDBJ whole genome shotgun (WGS) entry which is preliminary data.</text>
</comment>
<evidence type="ECO:0000256" key="1">
    <source>
        <dbReference type="SAM" id="Phobius"/>
    </source>
</evidence>
<reference evidence="2" key="1">
    <citation type="submission" date="2023-03" db="EMBL/GenBank/DDBJ databases">
        <authorList>
            <person name="Steffen K."/>
            <person name="Cardenas P."/>
        </authorList>
    </citation>
    <scope>NUCLEOTIDE SEQUENCE</scope>
</reference>
<dbReference type="PANTHER" id="PTHR13530">
    <property type="entry name" value="TBC1 DOMAIN FAMILY MEMBER 7"/>
    <property type="match status" value="1"/>
</dbReference>
<dbReference type="EMBL" id="CASHTH010004520">
    <property type="protein sequence ID" value="CAI8058463.1"/>
    <property type="molecule type" value="Genomic_DNA"/>
</dbReference>
<keyword evidence="1" id="KW-0812">Transmembrane</keyword>
<accession>A0AA35XGY6</accession>
<keyword evidence="1" id="KW-1133">Transmembrane helix</keyword>
<dbReference type="PANTHER" id="PTHR13530:SF3">
    <property type="entry name" value="TBC1 DOMAIN FAMILY MEMBER 7"/>
    <property type="match status" value="1"/>
</dbReference>
<gene>
    <name evidence="2" type="ORF">GBAR_LOCUS31797</name>
</gene>
<dbReference type="GO" id="GO:0005096">
    <property type="term" value="F:GTPase activator activity"/>
    <property type="evidence" value="ECO:0007669"/>
    <property type="project" value="TreeGrafter"/>
</dbReference>
<name>A0AA35XGY6_GEOBA</name>
<organism evidence="2 3">
    <name type="scientific">Geodia barretti</name>
    <name type="common">Barrett's horny sponge</name>
    <dbReference type="NCBI Taxonomy" id="519541"/>
    <lineage>
        <taxon>Eukaryota</taxon>
        <taxon>Metazoa</taxon>
        <taxon>Porifera</taxon>
        <taxon>Demospongiae</taxon>
        <taxon>Heteroscleromorpha</taxon>
        <taxon>Tetractinellida</taxon>
        <taxon>Astrophorina</taxon>
        <taxon>Geodiidae</taxon>
        <taxon>Geodia</taxon>
    </lineage>
</organism>
<proteinExistence type="predicted"/>
<evidence type="ECO:0000313" key="3">
    <source>
        <dbReference type="Proteomes" id="UP001174909"/>
    </source>
</evidence>
<feature type="transmembrane region" description="Helical" evidence="1">
    <location>
        <begin position="193"/>
        <end position="212"/>
    </location>
</feature>
<dbReference type="InterPro" id="IPR039842">
    <property type="entry name" value="TBC1D7"/>
</dbReference>
<protein>
    <submittedName>
        <fullName evidence="2">TBC1 domain family member 7</fullName>
    </submittedName>
</protein>
<dbReference type="SUPFAM" id="SSF47923">
    <property type="entry name" value="Ypt/Rab-GAP domain of gyp1p"/>
    <property type="match status" value="1"/>
</dbReference>
<keyword evidence="3" id="KW-1185">Reference proteome</keyword>
<keyword evidence="1" id="KW-0472">Membrane</keyword>
<evidence type="ECO:0000313" key="2">
    <source>
        <dbReference type="EMBL" id="CAI8058463.1"/>
    </source>
</evidence>
<dbReference type="Gene3D" id="1.10.10.750">
    <property type="entry name" value="Ypt/Rab-GAP domain of gyp1p, domain 1"/>
    <property type="match status" value="1"/>
</dbReference>
<sequence>MSEETSSTVGDPQGKNFRRAYYESLLFRGEEEEKNVGCLESLLKAACIDVESLKQFCQKNTLPPYHRLQVWNIILGVSHIEGVVPPYNDEETCTHDLEQSREAATESRADCFSGAVRPRQRGFLAVCPLQEMMDSVDRCLLRKTCFHYVGREDSALCTHLSGLSDGIPFSLWFNQCFASTLPETCLEGVWDRLIGGCVMILVFLAVAILLTFKRRLLGAKSSSVVADVLTQIPEENCVLIVMKAVELWEASGCPLLPSPSPHLPRHGHSND</sequence>
<dbReference type="AlphaFoldDB" id="A0AA35XGY6"/>
<dbReference type="Gene3D" id="1.10.472.80">
    <property type="entry name" value="Ypt/Rab-GAP domain of gyp1p, domain 3"/>
    <property type="match status" value="1"/>
</dbReference>
<dbReference type="GO" id="GO:0032007">
    <property type="term" value="P:negative regulation of TOR signaling"/>
    <property type="evidence" value="ECO:0007669"/>
    <property type="project" value="TreeGrafter"/>
</dbReference>
<dbReference type="Proteomes" id="UP001174909">
    <property type="component" value="Unassembled WGS sequence"/>
</dbReference>